<dbReference type="InterPro" id="IPR051202">
    <property type="entry name" value="Peptidase_C40"/>
</dbReference>
<keyword evidence="3" id="KW-0378">Hydrolase</keyword>
<evidence type="ECO:0000259" key="6">
    <source>
        <dbReference type="PROSITE" id="PS51935"/>
    </source>
</evidence>
<sequence>MPTKQFLTAAALACALFASLPLFAEPLAGQASAPAAMNITPNLMGQLAVFAPAAGLAQSVVPAKASIAAPVSKGTAAGWGAEDDDLDADGMPGTGVANNAVASLAGETSGLRKTLISLAMTLRDIRYVRGGRDPSTGFDCSGFVRYVFAHAVGLELPTNSASQFLAGLKVNRGDMKPGDLVFFRTAGSRGQGRISHVGIYIANGQFIHSPSRGKTVRVDSLDESYWSKRFAGAKRPDALARSS</sequence>
<evidence type="ECO:0000313" key="8">
    <source>
        <dbReference type="Proteomes" id="UP001595961"/>
    </source>
</evidence>
<dbReference type="InterPro" id="IPR000064">
    <property type="entry name" value="NLP_P60_dom"/>
</dbReference>
<dbReference type="PROSITE" id="PS51935">
    <property type="entry name" value="NLPC_P60"/>
    <property type="match status" value="1"/>
</dbReference>
<name>A0ABV9C6H8_9GAMM</name>
<evidence type="ECO:0000313" key="7">
    <source>
        <dbReference type="EMBL" id="MFC4528368.1"/>
    </source>
</evidence>
<keyword evidence="8" id="KW-1185">Reference proteome</keyword>
<keyword evidence="5" id="KW-0732">Signal</keyword>
<proteinExistence type="inferred from homology"/>
<dbReference type="EMBL" id="JBHSGA010000020">
    <property type="protein sequence ID" value="MFC4528368.1"/>
    <property type="molecule type" value="Genomic_DNA"/>
</dbReference>
<dbReference type="PANTHER" id="PTHR47053">
    <property type="entry name" value="MUREIN DD-ENDOPEPTIDASE MEPH-RELATED"/>
    <property type="match status" value="1"/>
</dbReference>
<organism evidence="7 8">
    <name type="scientific">Dyella halodurans</name>
    <dbReference type="NCBI Taxonomy" id="1920171"/>
    <lineage>
        <taxon>Bacteria</taxon>
        <taxon>Pseudomonadati</taxon>
        <taxon>Pseudomonadota</taxon>
        <taxon>Gammaproteobacteria</taxon>
        <taxon>Lysobacterales</taxon>
        <taxon>Rhodanobacteraceae</taxon>
        <taxon>Dyella</taxon>
    </lineage>
</organism>
<accession>A0ABV9C6H8</accession>
<feature type="signal peptide" evidence="5">
    <location>
        <begin position="1"/>
        <end position="24"/>
    </location>
</feature>
<dbReference type="InterPro" id="IPR038765">
    <property type="entry name" value="Papain-like_cys_pep_sf"/>
</dbReference>
<dbReference type="Gene3D" id="3.90.1720.10">
    <property type="entry name" value="endopeptidase domain like (from Nostoc punctiforme)"/>
    <property type="match status" value="1"/>
</dbReference>
<dbReference type="RefSeq" id="WP_266148310.1">
    <property type="nucleotide sequence ID" value="NZ_CP064028.1"/>
</dbReference>
<gene>
    <name evidence="7" type="ORF">ACFO5W_17115</name>
</gene>
<dbReference type="PANTHER" id="PTHR47053:SF1">
    <property type="entry name" value="MUREIN DD-ENDOPEPTIDASE MEPH-RELATED"/>
    <property type="match status" value="1"/>
</dbReference>
<keyword evidence="2" id="KW-0645">Protease</keyword>
<evidence type="ECO:0000256" key="3">
    <source>
        <dbReference type="ARBA" id="ARBA00022801"/>
    </source>
</evidence>
<dbReference type="Proteomes" id="UP001595961">
    <property type="component" value="Unassembled WGS sequence"/>
</dbReference>
<keyword evidence="4" id="KW-0788">Thiol protease</keyword>
<dbReference type="Pfam" id="PF00877">
    <property type="entry name" value="NLPC_P60"/>
    <property type="match status" value="1"/>
</dbReference>
<reference evidence="8" key="1">
    <citation type="journal article" date="2019" name="Int. J. Syst. Evol. Microbiol.">
        <title>The Global Catalogue of Microorganisms (GCM) 10K type strain sequencing project: providing services to taxonomists for standard genome sequencing and annotation.</title>
        <authorList>
            <consortium name="The Broad Institute Genomics Platform"/>
            <consortium name="The Broad Institute Genome Sequencing Center for Infectious Disease"/>
            <person name="Wu L."/>
            <person name="Ma J."/>
        </authorList>
    </citation>
    <scope>NUCLEOTIDE SEQUENCE [LARGE SCALE GENOMIC DNA]</scope>
    <source>
        <strain evidence="8">CCM 4481</strain>
    </source>
</reference>
<evidence type="ECO:0000256" key="5">
    <source>
        <dbReference type="SAM" id="SignalP"/>
    </source>
</evidence>
<feature type="domain" description="NlpC/P60" evidence="6">
    <location>
        <begin position="109"/>
        <end position="237"/>
    </location>
</feature>
<evidence type="ECO:0000256" key="1">
    <source>
        <dbReference type="ARBA" id="ARBA00007074"/>
    </source>
</evidence>
<evidence type="ECO:0000256" key="4">
    <source>
        <dbReference type="ARBA" id="ARBA00022807"/>
    </source>
</evidence>
<dbReference type="SUPFAM" id="SSF54001">
    <property type="entry name" value="Cysteine proteinases"/>
    <property type="match status" value="1"/>
</dbReference>
<comment type="similarity">
    <text evidence="1">Belongs to the peptidase C40 family.</text>
</comment>
<comment type="caution">
    <text evidence="7">The sequence shown here is derived from an EMBL/GenBank/DDBJ whole genome shotgun (WGS) entry which is preliminary data.</text>
</comment>
<feature type="chain" id="PRO_5046202610" evidence="5">
    <location>
        <begin position="25"/>
        <end position="243"/>
    </location>
</feature>
<protein>
    <submittedName>
        <fullName evidence="7">C40 family peptidase</fullName>
    </submittedName>
</protein>
<evidence type="ECO:0000256" key="2">
    <source>
        <dbReference type="ARBA" id="ARBA00022670"/>
    </source>
</evidence>